<evidence type="ECO:0000313" key="2">
    <source>
        <dbReference type="EMBL" id="CUQ24620.1"/>
    </source>
</evidence>
<evidence type="ECO:0000259" key="1">
    <source>
        <dbReference type="Pfam" id="PF02486"/>
    </source>
</evidence>
<dbReference type="Pfam" id="PF02486">
    <property type="entry name" value="Rep_trans"/>
    <property type="match status" value="1"/>
</dbReference>
<proteinExistence type="predicted"/>
<organism evidence="2 3">
    <name type="scientific">Enterocloster clostridioformis</name>
    <dbReference type="NCBI Taxonomy" id="1531"/>
    <lineage>
        <taxon>Bacteria</taxon>
        <taxon>Bacillati</taxon>
        <taxon>Bacillota</taxon>
        <taxon>Clostridia</taxon>
        <taxon>Lachnospirales</taxon>
        <taxon>Lachnospiraceae</taxon>
        <taxon>Enterocloster</taxon>
    </lineage>
</organism>
<feature type="domain" description="Replication initiation protein-like C-terminal" evidence="1">
    <location>
        <begin position="127"/>
        <end position="316"/>
    </location>
</feature>
<reference evidence="2 3" key="1">
    <citation type="submission" date="2015-09" db="EMBL/GenBank/DDBJ databases">
        <authorList>
            <consortium name="Pathogen Informatics"/>
        </authorList>
    </citation>
    <scope>NUCLEOTIDE SEQUENCE [LARGE SCALE GENOMIC DNA]</scope>
    <source>
        <strain evidence="2 3">2789STDY5834865</strain>
    </source>
</reference>
<gene>
    <name evidence="2" type="ORF">ERS852480_05238</name>
</gene>
<name>A0A174UXT7_9FIRM</name>
<keyword evidence="2" id="KW-0648">Protein biosynthesis</keyword>
<dbReference type="Proteomes" id="UP000095512">
    <property type="component" value="Unassembled WGS sequence"/>
</dbReference>
<accession>A0A174UXT7</accession>
<keyword evidence="2" id="KW-0396">Initiation factor</keyword>
<dbReference type="InterPro" id="IPR003491">
    <property type="entry name" value="REP-like_C"/>
</dbReference>
<dbReference type="RefSeq" id="WP_057573190.1">
    <property type="nucleotide sequence ID" value="NZ_CZAB01000130.1"/>
</dbReference>
<evidence type="ECO:0000313" key="3">
    <source>
        <dbReference type="Proteomes" id="UP000095512"/>
    </source>
</evidence>
<protein>
    <submittedName>
        <fullName evidence="2">Conjugative transposon replication initiation factor</fullName>
    </submittedName>
</protein>
<dbReference type="EMBL" id="CZAB01000130">
    <property type="protein sequence ID" value="CUQ24620.1"/>
    <property type="molecule type" value="Genomic_DNA"/>
</dbReference>
<dbReference type="GO" id="GO:0003743">
    <property type="term" value="F:translation initiation factor activity"/>
    <property type="evidence" value="ECO:0007669"/>
    <property type="project" value="UniProtKB-KW"/>
</dbReference>
<sequence>MEGNLITLANGLVVSVDWLSFTVTSINDLVDVLDMLGYTMEDFTRMPKGARGYRTMFRLNGYSLSVLCDGNPDMGIHVDVAGSAIGELVRSFSETLKINTPFGEGYDIDFDSTFMVALLECIRDNGHVTRIDIAIDDIGCKYFSTDDVCRLYSNTQIVSKFRNMRNVVESEVSGRKTGHTVYFGSRTSDIFLRVYDKQLERNRKLSATGTHIDNPWVRWELELKNDRAVSVSKMFTSGIPLGAVAVGVLGHYMRMIELDDINRSRCSTYPVWADFMDGISSLKITVPKYEKTMDEKKTWIKRQVMPTLAAVILADGGSLEFVEDNLENGLNRMNKSLYNMAMSELSGGNRNG</sequence>
<dbReference type="AlphaFoldDB" id="A0A174UXT7"/>